<keyword evidence="3" id="KW-1185">Reference proteome</keyword>
<dbReference type="AlphaFoldDB" id="A0A8R1HH97"/>
<reference evidence="3" key="1">
    <citation type="submission" date="2010-08" db="EMBL/GenBank/DDBJ databases">
        <authorList>
            <consortium name="Caenorhabditis japonica Sequencing Consortium"/>
            <person name="Wilson R.K."/>
        </authorList>
    </citation>
    <scope>NUCLEOTIDE SEQUENCE [LARGE SCALE GENOMIC DNA]</scope>
    <source>
        <strain evidence="3">DF5081</strain>
    </source>
</reference>
<protein>
    <submittedName>
        <fullName evidence="2">Uncharacterized protein</fullName>
    </submittedName>
</protein>
<evidence type="ECO:0000313" key="3">
    <source>
        <dbReference type="Proteomes" id="UP000005237"/>
    </source>
</evidence>
<proteinExistence type="predicted"/>
<reference evidence="2" key="2">
    <citation type="submission" date="2022-06" db="UniProtKB">
        <authorList>
            <consortium name="EnsemblMetazoa"/>
        </authorList>
    </citation>
    <scope>IDENTIFICATION</scope>
    <source>
        <strain evidence="2">DF5081</strain>
    </source>
</reference>
<feature type="compositionally biased region" description="Acidic residues" evidence="1">
    <location>
        <begin position="89"/>
        <end position="102"/>
    </location>
</feature>
<organism evidence="2 3">
    <name type="scientific">Caenorhabditis japonica</name>
    <dbReference type="NCBI Taxonomy" id="281687"/>
    <lineage>
        <taxon>Eukaryota</taxon>
        <taxon>Metazoa</taxon>
        <taxon>Ecdysozoa</taxon>
        <taxon>Nematoda</taxon>
        <taxon>Chromadorea</taxon>
        <taxon>Rhabditida</taxon>
        <taxon>Rhabditina</taxon>
        <taxon>Rhabditomorpha</taxon>
        <taxon>Rhabditoidea</taxon>
        <taxon>Rhabditidae</taxon>
        <taxon>Peloderinae</taxon>
        <taxon>Caenorhabditis</taxon>
    </lineage>
</organism>
<evidence type="ECO:0000313" key="2">
    <source>
        <dbReference type="EnsemblMetazoa" id="CJA01512.1"/>
    </source>
</evidence>
<name>A0A8R1HH97_CAEJA</name>
<evidence type="ECO:0000256" key="1">
    <source>
        <dbReference type="SAM" id="MobiDB-lite"/>
    </source>
</evidence>
<accession>A0A8R1HH97</accession>
<dbReference type="Proteomes" id="UP000005237">
    <property type="component" value="Unassembled WGS sequence"/>
</dbReference>
<sequence length="109" mass="12420">MLIKHDSSGEAISFRRQKLQFGIVLLFFECAQERVTKQCDANSWPKLKLDLKNSTKNTLSENEHFQLSMQIIGNIFIEQQNSTAATDQFETDENVPISDEETVGSVHTE</sequence>
<dbReference type="EnsemblMetazoa" id="CJA01512.1">
    <property type="protein sequence ID" value="CJA01512.1"/>
    <property type="gene ID" value="WBGene00120716"/>
</dbReference>
<feature type="region of interest" description="Disordered" evidence="1">
    <location>
        <begin position="88"/>
        <end position="109"/>
    </location>
</feature>